<gene>
    <name evidence="1" type="ORF">TNCV_3096751</name>
</gene>
<dbReference type="Proteomes" id="UP000887159">
    <property type="component" value="Unassembled WGS sequence"/>
</dbReference>
<sequence length="99" mass="11255">MADAVAFLSYPRHARLERDLANWLAKEAFDNCKTVHSNMCRMRSGIISLKIWPGYCKRNGSKTVLRMSSTYRCAVSLPLMTPKRVRLSNETAPQIIRPG</sequence>
<evidence type="ECO:0000313" key="2">
    <source>
        <dbReference type="Proteomes" id="UP000887159"/>
    </source>
</evidence>
<evidence type="ECO:0000313" key="1">
    <source>
        <dbReference type="EMBL" id="GFY12121.1"/>
    </source>
</evidence>
<keyword evidence="2" id="KW-1185">Reference proteome</keyword>
<name>A0A8X6SH75_TRICX</name>
<protein>
    <submittedName>
        <fullName evidence="1">Uncharacterized protein</fullName>
    </submittedName>
</protein>
<proteinExistence type="predicted"/>
<comment type="caution">
    <text evidence="1">The sequence shown here is derived from an EMBL/GenBank/DDBJ whole genome shotgun (WGS) entry which is preliminary data.</text>
</comment>
<dbReference type="EMBL" id="BMAU01021310">
    <property type="protein sequence ID" value="GFY12121.1"/>
    <property type="molecule type" value="Genomic_DNA"/>
</dbReference>
<accession>A0A8X6SH75</accession>
<dbReference type="AlphaFoldDB" id="A0A8X6SH75"/>
<reference evidence="1" key="1">
    <citation type="submission" date="2020-08" db="EMBL/GenBank/DDBJ databases">
        <title>Multicomponent nature underlies the extraordinary mechanical properties of spider dragline silk.</title>
        <authorList>
            <person name="Kono N."/>
            <person name="Nakamura H."/>
            <person name="Mori M."/>
            <person name="Yoshida Y."/>
            <person name="Ohtoshi R."/>
            <person name="Malay A.D."/>
            <person name="Moran D.A.P."/>
            <person name="Tomita M."/>
            <person name="Numata K."/>
            <person name="Arakawa K."/>
        </authorList>
    </citation>
    <scope>NUCLEOTIDE SEQUENCE</scope>
</reference>
<organism evidence="1 2">
    <name type="scientific">Trichonephila clavipes</name>
    <name type="common">Golden silk orbweaver</name>
    <name type="synonym">Nephila clavipes</name>
    <dbReference type="NCBI Taxonomy" id="2585209"/>
    <lineage>
        <taxon>Eukaryota</taxon>
        <taxon>Metazoa</taxon>
        <taxon>Ecdysozoa</taxon>
        <taxon>Arthropoda</taxon>
        <taxon>Chelicerata</taxon>
        <taxon>Arachnida</taxon>
        <taxon>Araneae</taxon>
        <taxon>Araneomorphae</taxon>
        <taxon>Entelegynae</taxon>
        <taxon>Araneoidea</taxon>
        <taxon>Nephilidae</taxon>
        <taxon>Trichonephila</taxon>
    </lineage>
</organism>